<organism evidence="1">
    <name type="scientific">Collimonas fungivorans</name>
    <dbReference type="NCBI Taxonomy" id="158899"/>
    <lineage>
        <taxon>Bacteria</taxon>
        <taxon>Pseudomonadati</taxon>
        <taxon>Pseudomonadota</taxon>
        <taxon>Betaproteobacteria</taxon>
        <taxon>Burkholderiales</taxon>
        <taxon>Oxalobacteraceae</taxon>
        <taxon>Collimonas</taxon>
    </lineage>
</organism>
<proteinExistence type="predicted"/>
<gene>
    <name evidence="1" type="ORF">CFter6_2715</name>
</gene>
<reference evidence="1 2" key="1">
    <citation type="submission" date="2015-11" db="EMBL/GenBank/DDBJ databases">
        <title>Exploring the genomic traits of fungus-feeding bacterial genus Collimonas.</title>
        <authorList>
            <person name="Song C."/>
            <person name="Schmidt R."/>
            <person name="de Jager V."/>
            <person name="Krzyzanowska D."/>
            <person name="Jongedijk E."/>
            <person name="Cankar K."/>
            <person name="Beekwilder J."/>
            <person name="van Veen A."/>
            <person name="de Boer W."/>
            <person name="van Veen J.A."/>
            <person name="Garbeva P."/>
        </authorList>
    </citation>
    <scope>NUCLEOTIDE SEQUENCE [LARGE SCALE GENOMIC DNA]</scope>
    <source>
        <strain evidence="1 2">Ter6</strain>
    </source>
</reference>
<dbReference type="Proteomes" id="UP000072421">
    <property type="component" value="Chromosome"/>
</dbReference>
<accession>A0A127PCD8</accession>
<sequence>MQTGYFFTIRQINFSQHCSMENFAALQIFNVRTIFAVGQ</sequence>
<dbReference type="EMBL" id="CP013232">
    <property type="protein sequence ID" value="AMO95383.1"/>
    <property type="molecule type" value="Genomic_DNA"/>
</dbReference>
<dbReference type="AlphaFoldDB" id="A0A127PCD8"/>
<evidence type="ECO:0000313" key="2">
    <source>
        <dbReference type="Proteomes" id="UP000072421"/>
    </source>
</evidence>
<protein>
    <submittedName>
        <fullName evidence="1">Uncharacterized protein</fullName>
    </submittedName>
</protein>
<name>A0A127PCD8_9BURK</name>
<evidence type="ECO:0000313" key="1">
    <source>
        <dbReference type="EMBL" id="AMO95383.1"/>
    </source>
</evidence>